<evidence type="ECO:0000313" key="1">
    <source>
        <dbReference type="EMBL" id="ANV99138.1"/>
    </source>
</evidence>
<organism evidence="1 2">
    <name type="scientific">Bradyrhizobium icense</name>
    <dbReference type="NCBI Taxonomy" id="1274631"/>
    <lineage>
        <taxon>Bacteria</taxon>
        <taxon>Pseudomonadati</taxon>
        <taxon>Pseudomonadota</taxon>
        <taxon>Alphaproteobacteria</taxon>
        <taxon>Hyphomicrobiales</taxon>
        <taxon>Nitrobacteraceae</taxon>
        <taxon>Bradyrhizobium</taxon>
    </lineage>
</organism>
<keyword evidence="2" id="KW-1185">Reference proteome</keyword>
<dbReference type="KEGG" id="bic:LMTR13_01960"/>
<dbReference type="RefSeq" id="WP_065726455.1">
    <property type="nucleotide sequence ID" value="NZ_CP016428.1"/>
</dbReference>
<reference evidence="1 2" key="1">
    <citation type="submission" date="2016-07" db="EMBL/GenBank/DDBJ databases">
        <title>Complete genome sequence of Bradyrhizobium icense LMTR 13T, a potential inoculant strain isolated from lima bean (Phaseolus lunatus) in Peru.</title>
        <authorList>
            <person name="Ormeno-Orrillo E."/>
            <person name="Duran D."/>
            <person name="Rogel M.A."/>
            <person name="Rey L."/>
            <person name="Imperial J."/>
            <person name="Ruiz-Argueso T."/>
            <person name="Martinez-Romero E."/>
        </authorList>
    </citation>
    <scope>NUCLEOTIDE SEQUENCE [LARGE SCALE GENOMIC DNA]</scope>
    <source>
        <strain evidence="1 2">LMTR 13</strain>
    </source>
</reference>
<dbReference type="OrthoDB" id="8239842at2"/>
<protein>
    <submittedName>
        <fullName evidence="1">Uncharacterized protein</fullName>
    </submittedName>
</protein>
<dbReference type="Proteomes" id="UP000092839">
    <property type="component" value="Chromosome"/>
</dbReference>
<dbReference type="EMBL" id="CP016428">
    <property type="protein sequence ID" value="ANV99138.1"/>
    <property type="molecule type" value="Genomic_DNA"/>
</dbReference>
<sequence length="80" mass="8872">MDQIAGIDRALDEMLVQLGGMVLKLSSPEVTRTADERRALACSVNQYSLCAARSADPRVHQLRAELEETIKPHLRLVASR</sequence>
<dbReference type="AlphaFoldDB" id="A0A1B1U8M5"/>
<evidence type="ECO:0000313" key="2">
    <source>
        <dbReference type="Proteomes" id="UP000092839"/>
    </source>
</evidence>
<name>A0A1B1U8M5_9BRAD</name>
<accession>A0A1B1U8M5</accession>
<gene>
    <name evidence="1" type="ORF">LMTR13_01960</name>
</gene>
<proteinExistence type="predicted"/>